<accession>A0AAW1KYG1</accession>
<dbReference type="EMBL" id="JBDFQZ010000005">
    <property type="protein sequence ID" value="KAK9724326.1"/>
    <property type="molecule type" value="Genomic_DNA"/>
</dbReference>
<feature type="region of interest" description="Disordered" evidence="1">
    <location>
        <begin position="1"/>
        <end position="47"/>
    </location>
</feature>
<evidence type="ECO:0000313" key="3">
    <source>
        <dbReference type="Proteomes" id="UP001443914"/>
    </source>
</evidence>
<protein>
    <submittedName>
        <fullName evidence="2">Uncharacterized protein</fullName>
    </submittedName>
</protein>
<evidence type="ECO:0000313" key="2">
    <source>
        <dbReference type="EMBL" id="KAK9724326.1"/>
    </source>
</evidence>
<comment type="caution">
    <text evidence="2">The sequence shown here is derived from an EMBL/GenBank/DDBJ whole genome shotgun (WGS) entry which is preliminary data.</text>
</comment>
<feature type="compositionally biased region" description="Basic and acidic residues" evidence="1">
    <location>
        <begin position="22"/>
        <end position="36"/>
    </location>
</feature>
<dbReference type="AlphaFoldDB" id="A0AAW1KYG1"/>
<organism evidence="2 3">
    <name type="scientific">Saponaria officinalis</name>
    <name type="common">Common soapwort</name>
    <name type="synonym">Lychnis saponaria</name>
    <dbReference type="NCBI Taxonomy" id="3572"/>
    <lineage>
        <taxon>Eukaryota</taxon>
        <taxon>Viridiplantae</taxon>
        <taxon>Streptophyta</taxon>
        <taxon>Embryophyta</taxon>
        <taxon>Tracheophyta</taxon>
        <taxon>Spermatophyta</taxon>
        <taxon>Magnoliopsida</taxon>
        <taxon>eudicotyledons</taxon>
        <taxon>Gunneridae</taxon>
        <taxon>Pentapetalae</taxon>
        <taxon>Caryophyllales</taxon>
        <taxon>Caryophyllaceae</taxon>
        <taxon>Caryophylleae</taxon>
        <taxon>Saponaria</taxon>
    </lineage>
</organism>
<feature type="compositionally biased region" description="Polar residues" evidence="1">
    <location>
        <begin position="37"/>
        <end position="47"/>
    </location>
</feature>
<sequence>MTENEEEGAARKGSAQRTKKWAQRETGVEENPKKQAENNSGDQTNQWLWKIGAAKNRAMRRTKNERIITVSKKQRKKREVLVFGFWVGRGRRMKLKENE</sequence>
<gene>
    <name evidence="2" type="ORF">RND81_05G064300</name>
</gene>
<keyword evidence="3" id="KW-1185">Reference proteome</keyword>
<reference evidence="2" key="1">
    <citation type="submission" date="2024-03" db="EMBL/GenBank/DDBJ databases">
        <title>WGS assembly of Saponaria officinalis var. Norfolk2.</title>
        <authorList>
            <person name="Jenkins J."/>
            <person name="Shu S."/>
            <person name="Grimwood J."/>
            <person name="Barry K."/>
            <person name="Goodstein D."/>
            <person name="Schmutz J."/>
            <person name="Leebens-Mack J."/>
            <person name="Osbourn A."/>
        </authorList>
    </citation>
    <scope>NUCLEOTIDE SEQUENCE [LARGE SCALE GENOMIC DNA]</scope>
    <source>
        <strain evidence="2">JIC</strain>
    </source>
</reference>
<proteinExistence type="predicted"/>
<dbReference type="Proteomes" id="UP001443914">
    <property type="component" value="Unassembled WGS sequence"/>
</dbReference>
<name>A0AAW1KYG1_SAPOF</name>
<evidence type="ECO:0000256" key="1">
    <source>
        <dbReference type="SAM" id="MobiDB-lite"/>
    </source>
</evidence>